<dbReference type="InterPro" id="IPR013342">
    <property type="entry name" value="Mandelate_racemase_C"/>
</dbReference>
<dbReference type="GO" id="GO:0008869">
    <property type="term" value="F:galactonate dehydratase activity"/>
    <property type="evidence" value="ECO:0007669"/>
    <property type="project" value="UniProtKB-EC"/>
</dbReference>
<dbReference type="EMBL" id="JACHLK010000010">
    <property type="protein sequence ID" value="MBB6562006.1"/>
    <property type="molecule type" value="Genomic_DNA"/>
</dbReference>
<dbReference type="Pfam" id="PF02746">
    <property type="entry name" value="MR_MLE_N"/>
    <property type="match status" value="1"/>
</dbReference>
<gene>
    <name evidence="3" type="ORF">HNP48_004708</name>
</gene>
<accession>A0A7X0UB60</accession>
<dbReference type="Proteomes" id="UP000575083">
    <property type="component" value="Unassembled WGS sequence"/>
</dbReference>
<dbReference type="InterPro" id="IPR036849">
    <property type="entry name" value="Enolase-like_C_sf"/>
</dbReference>
<organism evidence="3 4">
    <name type="scientific">Acidovorax soli</name>
    <dbReference type="NCBI Taxonomy" id="592050"/>
    <lineage>
        <taxon>Bacteria</taxon>
        <taxon>Pseudomonadati</taxon>
        <taxon>Pseudomonadota</taxon>
        <taxon>Betaproteobacteria</taxon>
        <taxon>Burkholderiales</taxon>
        <taxon>Comamonadaceae</taxon>
        <taxon>Acidovorax</taxon>
    </lineage>
</organism>
<evidence type="ECO:0000313" key="4">
    <source>
        <dbReference type="Proteomes" id="UP000575083"/>
    </source>
</evidence>
<dbReference type="AlphaFoldDB" id="A0A7X0UB60"/>
<dbReference type="Gene3D" id="3.20.20.120">
    <property type="entry name" value="Enolase-like C-terminal domain"/>
    <property type="match status" value="1"/>
</dbReference>
<evidence type="ECO:0000313" key="3">
    <source>
        <dbReference type="EMBL" id="MBB6562006.1"/>
    </source>
</evidence>
<protein>
    <submittedName>
        <fullName evidence="3">Galactonate dehydratase</fullName>
        <ecNumber evidence="3">4.2.1.6</ecNumber>
    </submittedName>
</protein>
<name>A0A7X0UB60_9BURK</name>
<dbReference type="RefSeq" id="WP_184861602.1">
    <property type="nucleotide sequence ID" value="NZ_JACHLK010000010.1"/>
</dbReference>
<dbReference type="PANTHER" id="PTHR48080:SF2">
    <property type="entry name" value="D-GALACTONATE DEHYDRATASE"/>
    <property type="match status" value="1"/>
</dbReference>
<dbReference type="SFLD" id="SFLDS00001">
    <property type="entry name" value="Enolase"/>
    <property type="match status" value="1"/>
</dbReference>
<evidence type="ECO:0000259" key="2">
    <source>
        <dbReference type="SMART" id="SM00922"/>
    </source>
</evidence>
<reference evidence="3 4" key="1">
    <citation type="submission" date="2020-08" db="EMBL/GenBank/DDBJ databases">
        <title>Functional genomics of gut bacteria from endangered species of beetles.</title>
        <authorList>
            <person name="Carlos-Shanley C."/>
        </authorList>
    </citation>
    <scope>NUCLEOTIDE SEQUENCE [LARGE SCALE GENOMIC DNA]</scope>
    <source>
        <strain evidence="3 4">S00198</strain>
    </source>
</reference>
<dbReference type="InterPro" id="IPR013341">
    <property type="entry name" value="Mandelate_racemase_N_dom"/>
</dbReference>
<evidence type="ECO:0000256" key="1">
    <source>
        <dbReference type="ARBA" id="ARBA00023239"/>
    </source>
</evidence>
<proteinExistence type="predicted"/>
<dbReference type="SFLD" id="SFLDG00179">
    <property type="entry name" value="mandelate_racemase"/>
    <property type="match status" value="1"/>
</dbReference>
<dbReference type="SUPFAM" id="SSF54826">
    <property type="entry name" value="Enolase N-terminal domain-like"/>
    <property type="match status" value="1"/>
</dbReference>
<dbReference type="Gene3D" id="3.30.390.10">
    <property type="entry name" value="Enolase-like, N-terminal domain"/>
    <property type="match status" value="1"/>
</dbReference>
<feature type="domain" description="Mandelate racemase/muconate lactonizing enzyme C-terminal" evidence="2">
    <location>
        <begin position="139"/>
        <end position="234"/>
    </location>
</feature>
<sequence length="399" mass="42204">MKIQEIRCHLMQAGAPPQTGWTGTGKSALATSRNWLFVTVRADNGLVGTGEGSGWPRAVAAAVQDLAPLLVGEDARATERLWQRMRVACMGHGQTGVVGMGAINAIDMALWDLKAQALGVPLYELLGGATRSKVPFYVHAATPEAALAAVQAGAQGIKVGGIAKVVERAHAVRAAIGPDIDLMCDLHGPPWLAPADAVAIGRELEPLKLLFLEEPVAPDDLRGWRLVRDKVALPLAGGERLATLQDMQPFLAEGLLDVVQPDGGRFGGITQIRKLAGMAEALSVTVAPHSGSLGPVAEVGMVHLLSAIPNALVLERMDPDWEGRTQVMDSGLRVEPGFLSAGSGPGLDLRLREDFIAAHPSQRNVGLATGGWNAGTDHESVYLQARRPRARIGRDLENP</sequence>
<dbReference type="InterPro" id="IPR018110">
    <property type="entry name" value="Mandel_Rmase/mucon_lact_enz_CS"/>
</dbReference>
<dbReference type="PANTHER" id="PTHR48080">
    <property type="entry name" value="D-GALACTONATE DEHYDRATASE-RELATED"/>
    <property type="match status" value="1"/>
</dbReference>
<dbReference type="Pfam" id="PF13378">
    <property type="entry name" value="MR_MLE_C"/>
    <property type="match status" value="1"/>
</dbReference>
<dbReference type="InterPro" id="IPR034593">
    <property type="entry name" value="DgoD-like"/>
</dbReference>
<keyword evidence="4" id="KW-1185">Reference proteome</keyword>
<dbReference type="GO" id="GO:0009063">
    <property type="term" value="P:amino acid catabolic process"/>
    <property type="evidence" value="ECO:0007669"/>
    <property type="project" value="InterPro"/>
</dbReference>
<dbReference type="CDD" id="cd03316">
    <property type="entry name" value="MR_like"/>
    <property type="match status" value="1"/>
</dbReference>
<dbReference type="InterPro" id="IPR029017">
    <property type="entry name" value="Enolase-like_N"/>
</dbReference>
<dbReference type="EC" id="4.2.1.6" evidence="3"/>
<dbReference type="SMART" id="SM00922">
    <property type="entry name" value="MR_MLE"/>
    <property type="match status" value="1"/>
</dbReference>
<dbReference type="PROSITE" id="PS00908">
    <property type="entry name" value="MR_MLE_1"/>
    <property type="match status" value="1"/>
</dbReference>
<dbReference type="SUPFAM" id="SSF51604">
    <property type="entry name" value="Enolase C-terminal domain-like"/>
    <property type="match status" value="1"/>
</dbReference>
<keyword evidence="1 3" id="KW-0456">Lyase</keyword>
<comment type="caution">
    <text evidence="3">The sequence shown here is derived from an EMBL/GenBank/DDBJ whole genome shotgun (WGS) entry which is preliminary data.</text>
</comment>
<dbReference type="InterPro" id="IPR029065">
    <property type="entry name" value="Enolase_C-like"/>
</dbReference>